<evidence type="ECO:0000256" key="1">
    <source>
        <dbReference type="SAM" id="Phobius"/>
    </source>
</evidence>
<proteinExistence type="predicted"/>
<reference evidence="2 3" key="1">
    <citation type="submission" date="2018-02" db="EMBL/GenBank/DDBJ databases">
        <title>Comparative genomes isolates from brazilian mangrove.</title>
        <authorList>
            <person name="Araujo J.E."/>
            <person name="Taketani R.G."/>
            <person name="Silva M.C.P."/>
            <person name="Loureco M.V."/>
            <person name="Andreote F.D."/>
        </authorList>
    </citation>
    <scope>NUCLEOTIDE SEQUENCE [LARGE SCALE GENOMIC DNA]</scope>
    <source>
        <strain evidence="2 3">Hex-1 MGV</strain>
    </source>
</reference>
<dbReference type="EMBL" id="PUHY01000012">
    <property type="protein sequence ID" value="PQO32707.1"/>
    <property type="molecule type" value="Genomic_DNA"/>
</dbReference>
<dbReference type="OrthoDB" id="291697at2"/>
<keyword evidence="1" id="KW-0472">Membrane</keyword>
<sequence length="151" mass="15817">MVTKQIVKAFQVIAILGIVVGLVGCGPSDGMMDINGTVTMDGEPVQSGSITLTPVDGSSKVGGGTFEDGTFSTRAAAGEMAVQIRGHEIVKLPNPTKEQVERGLDTERHEIVPPAYNSASKLRIKISPENTTFDFALTKDGKVPEGMSAGN</sequence>
<gene>
    <name evidence="2" type="ORF">C5Y83_21155</name>
</gene>
<evidence type="ECO:0000313" key="2">
    <source>
        <dbReference type="EMBL" id="PQO32707.1"/>
    </source>
</evidence>
<evidence type="ECO:0008006" key="4">
    <source>
        <dbReference type="Google" id="ProtNLM"/>
    </source>
</evidence>
<dbReference type="RefSeq" id="WP_105331719.1">
    <property type="nucleotide sequence ID" value="NZ_PUHY01000012.1"/>
</dbReference>
<comment type="caution">
    <text evidence="2">The sequence shown here is derived from an EMBL/GenBank/DDBJ whole genome shotgun (WGS) entry which is preliminary data.</text>
</comment>
<organism evidence="2 3">
    <name type="scientific">Blastopirellula marina</name>
    <dbReference type="NCBI Taxonomy" id="124"/>
    <lineage>
        <taxon>Bacteria</taxon>
        <taxon>Pseudomonadati</taxon>
        <taxon>Planctomycetota</taxon>
        <taxon>Planctomycetia</taxon>
        <taxon>Pirellulales</taxon>
        <taxon>Pirellulaceae</taxon>
        <taxon>Blastopirellula</taxon>
    </lineage>
</organism>
<name>A0A2S8FKM3_9BACT</name>
<dbReference type="PROSITE" id="PS51257">
    <property type="entry name" value="PROKAR_LIPOPROTEIN"/>
    <property type="match status" value="1"/>
</dbReference>
<keyword evidence="1" id="KW-0812">Transmembrane</keyword>
<feature type="transmembrane region" description="Helical" evidence="1">
    <location>
        <begin position="6"/>
        <end position="25"/>
    </location>
</feature>
<keyword evidence="1" id="KW-1133">Transmembrane helix</keyword>
<dbReference type="Proteomes" id="UP000238322">
    <property type="component" value="Unassembled WGS sequence"/>
</dbReference>
<evidence type="ECO:0000313" key="3">
    <source>
        <dbReference type="Proteomes" id="UP000238322"/>
    </source>
</evidence>
<accession>A0A2S8FKM3</accession>
<dbReference type="AlphaFoldDB" id="A0A2S8FKM3"/>
<protein>
    <recommendedName>
        <fullName evidence="4">Carboxypeptidase regulatory-like domain-containing protein</fullName>
    </recommendedName>
</protein>